<dbReference type="InterPro" id="IPR020472">
    <property type="entry name" value="WD40_PAC1"/>
</dbReference>
<feature type="compositionally biased region" description="Acidic residues" evidence="8">
    <location>
        <begin position="728"/>
        <end position="738"/>
    </location>
</feature>
<evidence type="ECO:0000256" key="7">
    <source>
        <dbReference type="PROSITE-ProRule" id="PRU00221"/>
    </source>
</evidence>
<gene>
    <name evidence="10" type="ORF">SPSC_06020</name>
</gene>
<dbReference type="SUPFAM" id="SSF53187">
    <property type="entry name" value="Zn-dependent exopeptidases"/>
    <property type="match status" value="1"/>
</dbReference>
<dbReference type="GO" id="GO:0006751">
    <property type="term" value="P:glutathione catabolic process"/>
    <property type="evidence" value="ECO:0007669"/>
    <property type="project" value="InterPro"/>
</dbReference>
<dbReference type="InterPro" id="IPR017149">
    <property type="entry name" value="GSH_degradosome_Dug2"/>
</dbReference>
<organism evidence="10">
    <name type="scientific">Sporisorium scitamineum</name>
    <dbReference type="NCBI Taxonomy" id="49012"/>
    <lineage>
        <taxon>Eukaryota</taxon>
        <taxon>Fungi</taxon>
        <taxon>Dikarya</taxon>
        <taxon>Basidiomycota</taxon>
        <taxon>Ustilaginomycotina</taxon>
        <taxon>Ustilaginomycetes</taxon>
        <taxon>Ustilaginales</taxon>
        <taxon>Ustilaginaceae</taxon>
        <taxon>Sporisorium</taxon>
    </lineage>
</organism>
<evidence type="ECO:0000256" key="1">
    <source>
        <dbReference type="ARBA" id="ARBA00006247"/>
    </source>
</evidence>
<dbReference type="AlphaFoldDB" id="A0A127ZIC1"/>
<feature type="domain" description="Peptidase M20 dimerisation" evidence="9">
    <location>
        <begin position="889"/>
        <end position="1041"/>
    </location>
</feature>
<dbReference type="InterPro" id="IPR002933">
    <property type="entry name" value="Peptidase_M20"/>
</dbReference>
<dbReference type="InterPro" id="IPR051458">
    <property type="entry name" value="Cyt/Met_Dipeptidase"/>
</dbReference>
<evidence type="ECO:0000256" key="4">
    <source>
        <dbReference type="ARBA" id="ARBA00022723"/>
    </source>
</evidence>
<dbReference type="PRINTS" id="PR00320">
    <property type="entry name" value="GPROTEINBRPT"/>
</dbReference>
<keyword evidence="2 7" id="KW-0853">WD repeat</keyword>
<dbReference type="Pfam" id="PF00400">
    <property type="entry name" value="WD40"/>
    <property type="match status" value="4"/>
</dbReference>
<comment type="similarity">
    <text evidence="1">Belongs to the peptidase M20A family.</text>
</comment>
<accession>A0A127ZIC1</accession>
<feature type="repeat" description="WD" evidence="7">
    <location>
        <begin position="61"/>
        <end position="102"/>
    </location>
</feature>
<dbReference type="EMBL" id="LK056691">
    <property type="protein sequence ID" value="CDU25849.1"/>
    <property type="molecule type" value="Genomic_DNA"/>
</dbReference>
<dbReference type="Pfam" id="PF01546">
    <property type="entry name" value="Peptidase_M20"/>
    <property type="match status" value="1"/>
</dbReference>
<proteinExistence type="inferred from homology"/>
<sequence>MCSPNVHYEHFLNRPSSSSRQLTDNISSLAQARLAGISNLSSASSTNGSAIASTSALLGHTINHYSSVLSLVVDERRNLLYSGSQEGCINVWDLGTFQSTARLSRHSASVLALELAPEKSWLFSSSGDNTVRVWDTLTNAPLFVIIPAEDSVGDIFALKWCSVLETLYIGCQSTSIQWICLAGFDKRKRYSRSNAAFGAQPEGHDADGGPGAVAGEQFRADSPIISTPDLLFRPHKFFDSVPVALNRSGMGSAGTSTPTRPNARPSAISALSNAEIATQRKFPPISESEHHAHTNGAIATAGATEKVLHAASQRLDNAAFPSSGLDSSVASIEPGSDSIRTLLIPPTSSVPSAHFGYVYCLALLTLEGDTEHSTVLASGSGDESIKLWHATRSGLSLLATLESPNADGNAVLALASWKTTLFSGLQGGEVEVWDLETCTLVRTIRAHTDDVICLETCPESGLLFTAGADGKVHTWDRSFRCISRVQAHDGIVLSLAKVRSVAGVAPDAVGDVPEQRQTSKVSQLITGSSDNLIKIWDTVPARLPTTHSAGRDTATAALRREAERLSLDNATPSFGKTPTAIVNANTPANIVGVEAASILAATTNGNSNSGEIASAQWPLLRSLLRKFISYPSISSSEEHREDCRQAAHFLKTCFQELGAEARVLPNPVGTNPLVLATFKANAYRSRRCRTAAANYERSRSTSTSTSASASTTASSTSSESFLSVERDALDEEEEDEGEGLSGSIMFDRLQDPSEQGVEGGDDDDDDEGRGSRPGRKRRCLFYGHYDCIDAEGSWASDPFTLDGRDGYLYGRGVSDNKGPILAAACAVHHLLSTRRLYSDVVFLIEGEEENGSVGFVEAVRRYKSEIGKIDVVLLSNSYWLDEETPCLTIGLRGVVRATVSVASGDRDVHSGVEGGAIREPMVDMVKLLARLTGSGEQVALPGFYDSVRPTTETEIQAYKDIVRIKQSLKSANEESKDAETVESLMAKWRNPSLSVHNIRVSGPGNSTVIPSTVSAQVSLRLVPDQDLPTIEASLLHHVNTTFDSLYPSLARPSIKNKVSVSVDHRADWWLGSSSSSFFQLLRQAVKEEWDAEPISIREGGSIPAIAILEKELGACAVHLPMGQSSDNAHLPNERLRQRNLVKGQNVVRRFIQGLASI</sequence>
<dbReference type="Gene3D" id="3.30.70.360">
    <property type="match status" value="1"/>
</dbReference>
<dbReference type="GO" id="GO:0008233">
    <property type="term" value="F:peptidase activity"/>
    <property type="evidence" value="ECO:0007669"/>
    <property type="project" value="UniProtKB-KW"/>
</dbReference>
<dbReference type="PROSITE" id="PS50294">
    <property type="entry name" value="WD_REPEATS_REGION"/>
    <property type="match status" value="3"/>
</dbReference>
<keyword evidence="4" id="KW-0479">Metal-binding</keyword>
<dbReference type="SMART" id="SM00320">
    <property type="entry name" value="WD40"/>
    <property type="match status" value="6"/>
</dbReference>
<evidence type="ECO:0000256" key="3">
    <source>
        <dbReference type="ARBA" id="ARBA00022670"/>
    </source>
</evidence>
<dbReference type="InterPro" id="IPR015943">
    <property type="entry name" value="WD40/YVTN_repeat-like_dom_sf"/>
</dbReference>
<feature type="compositionally biased region" description="Low complexity" evidence="8">
    <location>
        <begin position="700"/>
        <end position="720"/>
    </location>
</feature>
<reference evidence="10" key="1">
    <citation type="submission" date="2014-06" db="EMBL/GenBank/DDBJ databases">
        <authorList>
            <person name="Ju J."/>
            <person name="Zhang J."/>
        </authorList>
    </citation>
    <scope>NUCLEOTIDE SEQUENCE</scope>
    <source>
        <strain evidence="10">SscI8</strain>
    </source>
</reference>
<dbReference type="GO" id="GO:0006508">
    <property type="term" value="P:proteolysis"/>
    <property type="evidence" value="ECO:0007669"/>
    <property type="project" value="UniProtKB-KW"/>
</dbReference>
<feature type="repeat" description="WD" evidence="7">
    <location>
        <begin position="524"/>
        <end position="537"/>
    </location>
</feature>
<evidence type="ECO:0000256" key="6">
    <source>
        <dbReference type="ARBA" id="ARBA00022801"/>
    </source>
</evidence>
<feature type="region of interest" description="Disordered" evidence="8">
    <location>
        <begin position="694"/>
        <end position="773"/>
    </location>
</feature>
<evidence type="ECO:0000259" key="9">
    <source>
        <dbReference type="Pfam" id="PF07687"/>
    </source>
</evidence>
<dbReference type="GO" id="GO:0046872">
    <property type="term" value="F:metal ion binding"/>
    <property type="evidence" value="ECO:0007669"/>
    <property type="project" value="UniProtKB-KW"/>
</dbReference>
<dbReference type="Pfam" id="PF07687">
    <property type="entry name" value="M20_dimer"/>
    <property type="match status" value="1"/>
</dbReference>
<dbReference type="SUPFAM" id="SSF50978">
    <property type="entry name" value="WD40 repeat-like"/>
    <property type="match status" value="1"/>
</dbReference>
<evidence type="ECO:0000313" key="10">
    <source>
        <dbReference type="EMBL" id="CDU25849.1"/>
    </source>
</evidence>
<dbReference type="PANTHER" id="PTHR43270:SF8">
    <property type="entry name" value="DI- AND TRIPEPTIDASE DUG2-RELATED"/>
    <property type="match status" value="1"/>
</dbReference>
<dbReference type="PANTHER" id="PTHR43270">
    <property type="entry name" value="BETA-ALA-HIS DIPEPTIDASE"/>
    <property type="match status" value="1"/>
</dbReference>
<dbReference type="OrthoDB" id="7832001at2759"/>
<keyword evidence="5" id="KW-0677">Repeat</keyword>
<protein>
    <submittedName>
        <fullName evidence="10">Related to DUG2-putative di-and tri-peptidase</fullName>
    </submittedName>
</protein>
<dbReference type="PIRSF" id="PIRSF037237">
    <property type="entry name" value="Peptidase_WD_repeats_DUG2"/>
    <property type="match status" value="1"/>
</dbReference>
<dbReference type="InterPro" id="IPR011650">
    <property type="entry name" value="Peptidase_M20_dimer"/>
</dbReference>
<dbReference type="Gene3D" id="2.130.10.10">
    <property type="entry name" value="YVTN repeat-like/Quinoprotein amine dehydrogenase"/>
    <property type="match status" value="2"/>
</dbReference>
<keyword evidence="6" id="KW-0378">Hydrolase</keyword>
<feature type="repeat" description="WD" evidence="7">
    <location>
        <begin position="103"/>
        <end position="144"/>
    </location>
</feature>
<dbReference type="InterPro" id="IPR001680">
    <property type="entry name" value="WD40_rpt"/>
</dbReference>
<dbReference type="Gene3D" id="3.40.630.10">
    <property type="entry name" value="Zn peptidases"/>
    <property type="match status" value="2"/>
</dbReference>
<dbReference type="InterPro" id="IPR036322">
    <property type="entry name" value="WD40_repeat_dom_sf"/>
</dbReference>
<dbReference type="PROSITE" id="PS50082">
    <property type="entry name" value="WD_REPEATS_2"/>
    <property type="match status" value="4"/>
</dbReference>
<keyword evidence="3" id="KW-0645">Protease</keyword>
<feature type="repeat" description="WD" evidence="7">
    <location>
        <begin position="444"/>
        <end position="476"/>
    </location>
</feature>
<evidence type="ECO:0000256" key="5">
    <source>
        <dbReference type="ARBA" id="ARBA00022737"/>
    </source>
</evidence>
<name>A0A127ZIC1_9BASI</name>
<evidence type="ECO:0000256" key="2">
    <source>
        <dbReference type="ARBA" id="ARBA00022574"/>
    </source>
</evidence>
<evidence type="ECO:0000256" key="8">
    <source>
        <dbReference type="SAM" id="MobiDB-lite"/>
    </source>
</evidence>